<dbReference type="PRINTS" id="PR00344">
    <property type="entry name" value="BCTRLSENSOR"/>
</dbReference>
<comment type="catalytic activity">
    <reaction evidence="1">
        <text>ATP + protein L-histidine = ADP + protein N-phospho-L-histidine.</text>
        <dbReference type="EC" id="2.7.13.3"/>
    </reaction>
</comment>
<dbReference type="Gene3D" id="1.10.287.130">
    <property type="match status" value="1"/>
</dbReference>
<dbReference type="Pfam" id="PF00512">
    <property type="entry name" value="HisKA"/>
    <property type="match status" value="1"/>
</dbReference>
<evidence type="ECO:0000256" key="2">
    <source>
        <dbReference type="ARBA" id="ARBA00012438"/>
    </source>
</evidence>
<evidence type="ECO:0000256" key="7">
    <source>
        <dbReference type="PROSITE-ProRule" id="PRU00169"/>
    </source>
</evidence>
<dbReference type="SMART" id="SM00388">
    <property type="entry name" value="HisKA"/>
    <property type="match status" value="1"/>
</dbReference>
<dbReference type="PANTHER" id="PTHR43711:SF1">
    <property type="entry name" value="HISTIDINE KINASE 1"/>
    <property type="match status" value="1"/>
</dbReference>
<dbReference type="PANTHER" id="PTHR43711">
    <property type="entry name" value="TWO-COMPONENT HISTIDINE KINASE"/>
    <property type="match status" value="1"/>
</dbReference>
<organism evidence="11 12">
    <name type="scientific">Postechiella marina</name>
    <dbReference type="NCBI Taxonomy" id="943941"/>
    <lineage>
        <taxon>Bacteria</taxon>
        <taxon>Pseudomonadati</taxon>
        <taxon>Bacteroidota</taxon>
        <taxon>Flavobacteriia</taxon>
        <taxon>Flavobacteriales</taxon>
        <taxon>Flavobacteriaceae</taxon>
        <taxon>Postechiella</taxon>
    </lineage>
</organism>
<evidence type="ECO:0000256" key="6">
    <source>
        <dbReference type="ARBA" id="ARBA00023012"/>
    </source>
</evidence>
<dbReference type="SUPFAM" id="SSF55874">
    <property type="entry name" value="ATPase domain of HSP90 chaperone/DNA topoisomerase II/histidine kinase"/>
    <property type="match status" value="1"/>
</dbReference>
<dbReference type="InterPro" id="IPR050736">
    <property type="entry name" value="Sensor_HK_Regulatory"/>
</dbReference>
<feature type="coiled-coil region" evidence="8">
    <location>
        <begin position="121"/>
        <end position="196"/>
    </location>
</feature>
<keyword evidence="8" id="KW-0175">Coiled coil</keyword>
<evidence type="ECO:0000259" key="10">
    <source>
        <dbReference type="PROSITE" id="PS50110"/>
    </source>
</evidence>
<dbReference type="SUPFAM" id="SSF52172">
    <property type="entry name" value="CheY-like"/>
    <property type="match status" value="1"/>
</dbReference>
<dbReference type="InterPro" id="IPR005467">
    <property type="entry name" value="His_kinase_dom"/>
</dbReference>
<keyword evidence="6" id="KW-0902">Two-component regulatory system</keyword>
<dbReference type="InterPro" id="IPR004358">
    <property type="entry name" value="Sig_transdc_His_kin-like_C"/>
</dbReference>
<dbReference type="InterPro" id="IPR011006">
    <property type="entry name" value="CheY-like_superfamily"/>
</dbReference>
<feature type="modified residue" description="4-aspartylphosphate" evidence="7">
    <location>
        <position position="62"/>
    </location>
</feature>
<dbReference type="PROSITE" id="PS50109">
    <property type="entry name" value="HIS_KIN"/>
    <property type="match status" value="1"/>
</dbReference>
<keyword evidence="12" id="KW-1185">Reference proteome</keyword>
<sequence>MKKKVIFCVDDEKIVLNSLKTELKSAFGHAYIIETAESGIEALEAVDNLLSLGYTVQVVIADYAMPIMKGDEFLVTLHKKSPRTLNILLTGQATFEGVTNSINQADLYRYISKPWHTNDLILTVKEALKSYEQENKLKQQNKELQELSASLEQKVEERTKELQEKNSLLIENQKKISNQNNELEQYRNHLENLVKERTFELTQAKDRAEESDKLKSQFLATMSHELRTPLNSIIGLTGIIDKNSSIGEILEYIEIVNNSGVHLLKLIDDLFNISLIESGKVKVFKKGVDLGVFLNDIYKSMQEYRDHLGKNHIDFKLKIPPNCEDLIIYTDELKLKHIIVNLLKNAIKFSDDGIINFGFKVCKKEENIRIVFFVSDTGIGIDQSHQDLIFKGFTQVNGTLNRPYEGAGIGLTIAKKLVSLLDGNIWVDSTLGKGSSFFFSFPIKNIKSSIATNAGDECSKL</sequence>
<feature type="domain" description="Response regulatory" evidence="10">
    <location>
        <begin position="5"/>
        <end position="128"/>
    </location>
</feature>
<dbReference type="SMART" id="SM00387">
    <property type="entry name" value="HATPase_c"/>
    <property type="match status" value="1"/>
</dbReference>
<accession>A0ABP8BZ42</accession>
<evidence type="ECO:0000256" key="3">
    <source>
        <dbReference type="ARBA" id="ARBA00022553"/>
    </source>
</evidence>
<reference evidence="12" key="1">
    <citation type="journal article" date="2019" name="Int. J. Syst. Evol. Microbiol.">
        <title>The Global Catalogue of Microorganisms (GCM) 10K type strain sequencing project: providing services to taxonomists for standard genome sequencing and annotation.</title>
        <authorList>
            <consortium name="The Broad Institute Genomics Platform"/>
            <consortium name="The Broad Institute Genome Sequencing Center for Infectious Disease"/>
            <person name="Wu L."/>
            <person name="Ma J."/>
        </authorList>
    </citation>
    <scope>NUCLEOTIDE SEQUENCE [LARGE SCALE GENOMIC DNA]</scope>
    <source>
        <strain evidence="12">JCM 17630</strain>
    </source>
</reference>
<dbReference type="InterPro" id="IPR003661">
    <property type="entry name" value="HisK_dim/P_dom"/>
</dbReference>
<dbReference type="SUPFAM" id="SSF47384">
    <property type="entry name" value="Homodimeric domain of signal transducing histidine kinase"/>
    <property type="match status" value="1"/>
</dbReference>
<gene>
    <name evidence="11" type="ORF">GCM10022291_01960</name>
</gene>
<name>A0ABP8BZ42_9FLAO</name>
<dbReference type="SMART" id="SM00448">
    <property type="entry name" value="REC"/>
    <property type="match status" value="1"/>
</dbReference>
<evidence type="ECO:0000259" key="9">
    <source>
        <dbReference type="PROSITE" id="PS50109"/>
    </source>
</evidence>
<comment type="caution">
    <text evidence="11">The sequence shown here is derived from an EMBL/GenBank/DDBJ whole genome shotgun (WGS) entry which is preliminary data.</text>
</comment>
<dbReference type="EMBL" id="BAABCA010000001">
    <property type="protein sequence ID" value="GAA4230842.1"/>
    <property type="molecule type" value="Genomic_DNA"/>
</dbReference>
<dbReference type="Proteomes" id="UP001501496">
    <property type="component" value="Unassembled WGS sequence"/>
</dbReference>
<dbReference type="PROSITE" id="PS50110">
    <property type="entry name" value="RESPONSE_REGULATORY"/>
    <property type="match status" value="1"/>
</dbReference>
<keyword evidence="4" id="KW-0808">Transferase</keyword>
<dbReference type="InterPro" id="IPR001789">
    <property type="entry name" value="Sig_transdc_resp-reg_receiver"/>
</dbReference>
<dbReference type="RefSeq" id="WP_344786051.1">
    <property type="nucleotide sequence ID" value="NZ_BAABCA010000001.1"/>
</dbReference>
<keyword evidence="3 7" id="KW-0597">Phosphoprotein</keyword>
<dbReference type="InterPro" id="IPR036097">
    <property type="entry name" value="HisK_dim/P_sf"/>
</dbReference>
<evidence type="ECO:0000313" key="11">
    <source>
        <dbReference type="EMBL" id="GAA4230842.1"/>
    </source>
</evidence>
<evidence type="ECO:0000256" key="5">
    <source>
        <dbReference type="ARBA" id="ARBA00022777"/>
    </source>
</evidence>
<evidence type="ECO:0000256" key="8">
    <source>
        <dbReference type="SAM" id="Coils"/>
    </source>
</evidence>
<proteinExistence type="predicted"/>
<evidence type="ECO:0000256" key="1">
    <source>
        <dbReference type="ARBA" id="ARBA00000085"/>
    </source>
</evidence>
<protein>
    <recommendedName>
        <fullName evidence="2">histidine kinase</fullName>
        <ecNumber evidence="2">2.7.13.3</ecNumber>
    </recommendedName>
</protein>
<dbReference type="InterPro" id="IPR003594">
    <property type="entry name" value="HATPase_dom"/>
</dbReference>
<feature type="domain" description="Histidine kinase" evidence="9">
    <location>
        <begin position="221"/>
        <end position="445"/>
    </location>
</feature>
<dbReference type="CDD" id="cd00082">
    <property type="entry name" value="HisKA"/>
    <property type="match status" value="1"/>
</dbReference>
<dbReference type="Pfam" id="PF02518">
    <property type="entry name" value="HATPase_c"/>
    <property type="match status" value="1"/>
</dbReference>
<dbReference type="EC" id="2.7.13.3" evidence="2"/>
<dbReference type="InterPro" id="IPR036890">
    <property type="entry name" value="HATPase_C_sf"/>
</dbReference>
<evidence type="ECO:0000313" key="12">
    <source>
        <dbReference type="Proteomes" id="UP001501496"/>
    </source>
</evidence>
<dbReference type="Gene3D" id="3.30.565.10">
    <property type="entry name" value="Histidine kinase-like ATPase, C-terminal domain"/>
    <property type="match status" value="1"/>
</dbReference>
<evidence type="ECO:0000256" key="4">
    <source>
        <dbReference type="ARBA" id="ARBA00022679"/>
    </source>
</evidence>
<dbReference type="Pfam" id="PF00072">
    <property type="entry name" value="Response_reg"/>
    <property type="match status" value="1"/>
</dbReference>
<keyword evidence="5" id="KW-0418">Kinase</keyword>
<dbReference type="Gene3D" id="3.40.50.2300">
    <property type="match status" value="1"/>
</dbReference>